<dbReference type="SUPFAM" id="SSF53850">
    <property type="entry name" value="Periplasmic binding protein-like II"/>
    <property type="match status" value="1"/>
</dbReference>
<evidence type="ECO:0000259" key="5">
    <source>
        <dbReference type="Pfam" id="PF00496"/>
    </source>
</evidence>
<dbReference type="GO" id="GO:0015833">
    <property type="term" value="P:peptide transport"/>
    <property type="evidence" value="ECO:0007669"/>
    <property type="project" value="TreeGrafter"/>
</dbReference>
<proteinExistence type="inferred from homology"/>
<dbReference type="PANTHER" id="PTHR30290:SF9">
    <property type="entry name" value="OLIGOPEPTIDE-BINDING PROTEIN APPA"/>
    <property type="match status" value="1"/>
</dbReference>
<organism evidence="6">
    <name type="scientific">uncultured marine thaumarchaeote AD1000_72_F04</name>
    <dbReference type="NCBI Taxonomy" id="1455938"/>
    <lineage>
        <taxon>Archaea</taxon>
        <taxon>Nitrososphaerota</taxon>
        <taxon>environmental samples</taxon>
    </lineage>
</organism>
<keyword evidence="4" id="KW-0812">Transmembrane</keyword>
<reference evidence="6" key="1">
    <citation type="journal article" date="2014" name="Genome Biol. Evol.">
        <title>Pangenome evidence for extensive interdomain horizontal transfer affecting lineage core and shell genes in uncultured planktonic thaumarchaeota and euryarchaeota.</title>
        <authorList>
            <person name="Deschamps P."/>
            <person name="Zivanovic Y."/>
            <person name="Moreira D."/>
            <person name="Rodriguez-Valera F."/>
            <person name="Lopez-Garcia P."/>
        </authorList>
    </citation>
    <scope>NUCLEOTIDE SEQUENCE</scope>
</reference>
<feature type="domain" description="Solute-binding protein family 5" evidence="5">
    <location>
        <begin position="31"/>
        <end position="255"/>
    </location>
</feature>
<keyword evidence="4" id="KW-0472">Membrane</keyword>
<feature type="transmembrane region" description="Helical" evidence="4">
    <location>
        <begin position="798"/>
        <end position="817"/>
    </location>
</feature>
<keyword evidence="3" id="KW-0732">Signal</keyword>
<evidence type="ECO:0000256" key="3">
    <source>
        <dbReference type="ARBA" id="ARBA00022729"/>
    </source>
</evidence>
<evidence type="ECO:0000313" key="6">
    <source>
        <dbReference type="EMBL" id="AIE96134.1"/>
    </source>
</evidence>
<comment type="similarity">
    <text evidence="1">Belongs to the bacterial solute-binding protein 5 family.</text>
</comment>
<dbReference type="EMBL" id="KF900469">
    <property type="protein sequence ID" value="AIE96134.1"/>
    <property type="molecule type" value="Genomic_DNA"/>
</dbReference>
<dbReference type="InterPro" id="IPR000914">
    <property type="entry name" value="SBP_5_dom"/>
</dbReference>
<dbReference type="Gene3D" id="3.10.105.10">
    <property type="entry name" value="Dipeptide-binding Protein, Domain 3"/>
    <property type="match status" value="1"/>
</dbReference>
<protein>
    <submittedName>
        <fullName evidence="6">Solute binding protein-like protein (ABC.PE.S)</fullName>
    </submittedName>
</protein>
<keyword evidence="4" id="KW-1133">Transmembrane helix</keyword>
<dbReference type="InterPro" id="IPR039424">
    <property type="entry name" value="SBP_5"/>
</dbReference>
<keyword evidence="2" id="KW-0813">Transport</keyword>
<dbReference type="PANTHER" id="PTHR30290">
    <property type="entry name" value="PERIPLASMIC BINDING COMPONENT OF ABC TRANSPORTER"/>
    <property type="match status" value="1"/>
</dbReference>
<dbReference type="Pfam" id="PF00496">
    <property type="entry name" value="SBP_bac_5"/>
    <property type="match status" value="1"/>
</dbReference>
<evidence type="ECO:0000256" key="2">
    <source>
        <dbReference type="ARBA" id="ARBA00022448"/>
    </source>
</evidence>
<gene>
    <name evidence="6" type="primary">ABC.PE.S</name>
</gene>
<evidence type="ECO:0000256" key="1">
    <source>
        <dbReference type="ARBA" id="ARBA00005695"/>
    </source>
</evidence>
<accession>A0A075FY64</accession>
<dbReference type="GO" id="GO:1904680">
    <property type="term" value="F:peptide transmembrane transporter activity"/>
    <property type="evidence" value="ECO:0007669"/>
    <property type="project" value="TreeGrafter"/>
</dbReference>
<dbReference type="AlphaFoldDB" id="A0A075FY64"/>
<sequence length="822" mass="92690">MKQLKKIKIFLACFLLFSVFPSAFAEKGTFLDEIRFVQYLDENTALEEVRNGNLDLYYYRISSDRLKDSSSHDNLQVFESTGGYFSILLNPTDSGEFNPFSIREIRYALNFLVDRNLIVNELLGGYGSPMISNYGIFSADYLGIVDVLESFQFRYNPNLANQIITEQLESIGAQKINDVWHFDDEPIVITFFIRSDDPARKAIGEILSSKLESIGFVVEKEFGDLNKAFVLVYGSDPAEQKWHLYTEGWGSSGFTRYDSVALAQMYAPWFSNMPGNNNPSYWNYQNDFLDEITQKIYSGESTTAEERINLIKEATREGVNESVRIFLASKVDQYVSNENVDGVINALGAGVPSRFTPINVQTPDQSITIGVKQIYQGAWNPVAGLTDTYSTQIWFTLFDPSLTGHPFSGKIFPIRTDWDIETNGSQSVVNVPTDAIIWDSKSKNWKEVGPNTFAISKATFDLNFGEWHNGQKMDMNDIIYSTYFLLEWGSEKDENDKTFDSDYSPQAAQTAKTLVGIKPIDDNTIEVYTNYWHFDEGEIASWASPWSSMPWEIMAAMEKVVIDGKASFSRSESISKNVNWLSLIIPNDAKMIQSQLEDFKTSNFIPYSLTGFEQISDFDTSRYQSSVDWIDQYGHAVISNGPFYLQGYSPDSRSITIKSFDSSGYPLTQGIWKDFEHAEFPVVESVNIEKVIQKGMELDIPVQVKNASEIHYFLSNTQGEIITFGVKAVHGNLAIITIGIDDVKNIPLGPNTLKIFAASDDVLRPYEFSTSFLVVESDSPLPEAVISDNFVDVQNNDYSILIVIVILIIIGLGVIAVKKKMK</sequence>
<evidence type="ECO:0000256" key="4">
    <source>
        <dbReference type="SAM" id="Phobius"/>
    </source>
</evidence>
<name>A0A075FY64_9ARCH</name>
<dbReference type="Gene3D" id="3.40.190.10">
    <property type="entry name" value="Periplasmic binding protein-like II"/>
    <property type="match status" value="2"/>
</dbReference>